<dbReference type="SMART" id="SM00823">
    <property type="entry name" value="PKS_PP"/>
    <property type="match status" value="1"/>
</dbReference>
<dbReference type="Pfam" id="PF13602">
    <property type="entry name" value="ADH_zinc_N_2"/>
    <property type="match status" value="1"/>
</dbReference>
<dbReference type="InterPro" id="IPR042104">
    <property type="entry name" value="PKS_dehydratase_sf"/>
</dbReference>
<dbReference type="SMART" id="SM01294">
    <property type="entry name" value="PKS_PP_betabranch"/>
    <property type="match status" value="1"/>
</dbReference>
<dbReference type="Proteomes" id="UP001199525">
    <property type="component" value="Unassembled WGS sequence"/>
</dbReference>
<evidence type="ECO:0000256" key="2">
    <source>
        <dbReference type="ARBA" id="ARBA00022553"/>
    </source>
</evidence>
<dbReference type="CDD" id="cd08955">
    <property type="entry name" value="KR_2_FAS_SDR_x"/>
    <property type="match status" value="1"/>
</dbReference>
<keyword evidence="3" id="KW-0808">Transferase</keyword>
<feature type="region of interest" description="C-terminal hotdog fold" evidence="7">
    <location>
        <begin position="1128"/>
        <end position="1268"/>
    </location>
</feature>
<dbReference type="PANTHER" id="PTHR43775">
    <property type="entry name" value="FATTY ACID SYNTHASE"/>
    <property type="match status" value="1"/>
</dbReference>
<dbReference type="PROSITE" id="PS50075">
    <property type="entry name" value="CARRIER"/>
    <property type="match status" value="1"/>
</dbReference>
<dbReference type="Pfam" id="PF02801">
    <property type="entry name" value="Ketoacyl-synt_C"/>
    <property type="match status" value="1"/>
</dbReference>
<keyword evidence="5" id="KW-0511">Multifunctional enzyme</keyword>
<dbReference type="InterPro" id="IPR036736">
    <property type="entry name" value="ACP-like_sf"/>
</dbReference>
<dbReference type="SUPFAM" id="SSF52151">
    <property type="entry name" value="FabD/lysophospholipase-like"/>
    <property type="match status" value="1"/>
</dbReference>
<evidence type="ECO:0000256" key="5">
    <source>
        <dbReference type="ARBA" id="ARBA00023268"/>
    </source>
</evidence>
<evidence type="ECO:0000256" key="6">
    <source>
        <dbReference type="ARBA" id="ARBA00023315"/>
    </source>
</evidence>
<keyword evidence="4" id="KW-0521">NADP</keyword>
<dbReference type="Pfam" id="PF00109">
    <property type="entry name" value="ketoacyl-synt"/>
    <property type="match status" value="1"/>
</dbReference>
<proteinExistence type="predicted"/>
<evidence type="ECO:0000313" key="13">
    <source>
        <dbReference type="EMBL" id="MCC5602087.1"/>
    </source>
</evidence>
<evidence type="ECO:0000256" key="7">
    <source>
        <dbReference type="PROSITE-ProRule" id="PRU01363"/>
    </source>
</evidence>
<evidence type="ECO:0000259" key="12">
    <source>
        <dbReference type="PROSITE" id="PS52019"/>
    </source>
</evidence>
<keyword evidence="8" id="KW-0175">Coiled coil</keyword>
<dbReference type="InterPro" id="IPR049551">
    <property type="entry name" value="PKS_DH_C"/>
</dbReference>
<dbReference type="Gene3D" id="3.10.129.110">
    <property type="entry name" value="Polyketide synthase dehydratase"/>
    <property type="match status" value="1"/>
</dbReference>
<dbReference type="CDD" id="cd02440">
    <property type="entry name" value="AdoMet_MTases"/>
    <property type="match status" value="1"/>
</dbReference>
<dbReference type="SMART" id="SM00822">
    <property type="entry name" value="PKS_KR"/>
    <property type="match status" value="1"/>
</dbReference>
<feature type="domain" description="PKS/mFAS DH" evidence="12">
    <location>
        <begin position="931"/>
        <end position="1268"/>
    </location>
</feature>
<evidence type="ECO:0000259" key="10">
    <source>
        <dbReference type="PROSITE" id="PS50075"/>
    </source>
</evidence>
<dbReference type="SMART" id="SM00826">
    <property type="entry name" value="PKS_DH"/>
    <property type="match status" value="1"/>
</dbReference>
<dbReference type="Pfam" id="PF22621">
    <property type="entry name" value="CurL-like_PKS_C"/>
    <property type="match status" value="1"/>
</dbReference>
<dbReference type="PROSITE" id="PS52004">
    <property type="entry name" value="KS3_2"/>
    <property type="match status" value="1"/>
</dbReference>
<dbReference type="CDD" id="cd00833">
    <property type="entry name" value="PKS"/>
    <property type="match status" value="1"/>
</dbReference>
<dbReference type="InterPro" id="IPR013968">
    <property type="entry name" value="PKS_KR"/>
</dbReference>
<dbReference type="Pfam" id="PF08659">
    <property type="entry name" value="KR"/>
    <property type="match status" value="1"/>
</dbReference>
<sequence>MSNSSSPNINYQALLKDALLEMRQLRAELTAIESQKTEALALPAAGIAVIGMGCRFPGGANNPEAFWQLLRDGVNAVSEIPSDRWDVPAYYDRNPDAPGKMYTRYGYFIDGVDQFDAHFFGISPREAAAIDPQQRLLLEVSYEALERAGQSPQQLKGSRTGVFIGVCFDDYAKYSIASNDPRQIDAYSSLGNTRSITAGRIAYVLGLQGPVMQLDTTCSSSLLALHLASESLRTGESDLALVGGVNLILAPEPMIGFCKLQALAVDGRCKTFDAAADGYGRGEGCGIVVLKRLSNAIANHDQILAVIRGSAVNHDGSSNGLTAPNGTAQSAVIRQALKNARLEPKQIQYVETHGTGTVLGDPIEVLALAKVLGEGRTKAESLYIGSVKTNIGHLEGAAGIAGLIKVILALQHQQIPPHLNFQQPNPYIPWDELPVVVPQKLTPWQDQNKQRLAGISSFGMSGTNVHIILENAPSSIQNSKFKIQNSDAIERPWHLLTLSAKTPQALRELTQLYKNYLATPPDTAFANVCFTANAGRSHFEYRLAIPANSYILCYQNIVNYLDNTTDISKSQVSKIAFLFTGQGSQYINMGRELYETQSYFRHQIDYCCELLYPDLGLDLRNLLYFSPNLSQTIYTQPALFVLEYALCQLWLSWGVQPDFVMGHSVGEYVAACIAGVFSLEDGLKLITNRARLMQQLPDNGQMVVVAASAADIAKQLQTFQQQISIAAINAPNNTVISGEQTAIAQLVETLQNQGIKTTILSVSHAFHSPLMEPMLREFEQMQESISYYPPQIPLVSNITGKIIGAEIATPEYWCRHIRQPVQFAAGIQTLAQEGCQVFVEIGAKPTLLSMAQTCLPEAQNLTWLPSLRSGQSDWQVMLSSLASLYMRGVNINWQNFEGAQRVLVPTYPFQRQRFWVEMDSITPQNRYFYQHPLLGQRLQLAHAEKIYFQSQISQNQPLFLQHHQVFHHIVMPAAGYVEMALTAAKKIWKTDAYTIRDIVISKALFLTESITITLQLILQAVDQQTYQFEIASTDNISQDAAWVTHATGILQNGVAQTRDEIHVLKSKTLYPLCATDSFLKSGNPPTEVSSSAPLREKNHPANMQRLQNSYAESSRNAVDLTQLQTSCPQEIAVTSYYQTCQELGVEYGKSFQAIQRLWRGEKQALGEIRLSPLLTDASCYQIHPVLLDACFQVMGAIFLTSQPSTAYLPVGVEQVHCYGNLSESLWSYVQLRHESSYIADLQLLNPDGTLVATIDGLQIQPVRQDSLRNAGLNTWQDWLYQVEWKEQPLSSVGLFSHTFQNPSTISKHTSAQFTQNQPDLEAYASLLPQLEELSIACVLEALERCLWQTSLTQFSLQPGEEFSTTEAMLAMGVLSHHQRLCHRLLQMLQEAGILQQQDDNWQVLRTTQSTATTPVFAHLRQTYPSAIAELTLLERCTSHLPEVLQGNIDSLQLLFPEGDFSDLTQLYQNSPVAQVMNTLVEQAVIAVIEEIPAESTLRILEIGAGTGSTTAHILPELAQRKVEYFFTDVSPLFLSKAQERFASYSGVRYQLFDIEKSLSSQGFTENSFDIVIAANVLHATQDLHQSVTNIKQLLSPSGLLILLEGVRPVRWLDLIFGLTEGWWRFQDQALRPDYPLISTKKWQELLKDVGFESTTLLNPTIENSQFFDQQAVLIAQTPRLSCNSENWLILADQQGVGLQLAAALEAHGGTSHLVFAEDSDFTLTFTPSHLINLWGLDVPHAKEMITEQLMATQQVLCGQVSHWLQTLSTLSTQPQWWQITQGSVATGVENDIPGMAAATLWGMSKVMRLEHPELCCRCLDLDPVRSLTAQLDILLQELLANSPEEDIAWRGQTRRVARLARYSHIDTSWRQLIINQRGTLENLYFQTINRRPPATQEVEICIRATGLNFRDVLNALDLYPGDAGLLGCECVGDIVAVGTGVKNLQVGQTVMALASGSFSNYVTVDAQMVVPKPQHLNITEAATIPVAFLTAFYTLHHLAKIRAGDRILIHAGAGGVGQAAIQIAQLAGAEVFTTASPSKWEVLQKLGVQHIFHSRTLDFRAEIAAQTQGEGVDIILNSLSGEFIPQSLAVLKPHGRFVEIGKIDVWSEEQVKHVKANADYFLIDIVDLCRQQPELVQQILQQLAREFTNHRLQPLSAQVFPMANVVDAFRYMQQGKHIGKVVVEQGRGDTFLHLKPDHTYLITGGLGGLGLLVAQWLVDMGARHLVLLGRNAPISTAISRIQQLEAAGATITVAQVDVSQQQDLATVLMQIQESTIPLAGVIHAAGLLDDGVMLQLNWQRWEKVMAAKVMGAWNLHLLTKKTPLDYFIMFSSATALFGSPGQANHVAANTFLDTLAHHRTSQGLPAMSINWGIWSKIGSATQPQVTSQMEQRGIRAIAPIEGIEVLQYLLTQPITQVGVVPIDWRQFTQQRLSSRFLERFETPVTSLTPTTSILEQLSLATQSDRYDLLNTYIRQQIAQVLGFKPHAIDIQSGFFDLGMDSLTAIEFKNRLQTNLKCTLTTTLAFDYPNIKKLVRYLIEEVLHLDDSQPLQERTEEHNKITPPALTHTPPDALGDERGVGGLGRGKALDSSASELSQEEIADLLAQELLEIEQEKF</sequence>
<evidence type="ECO:0000256" key="8">
    <source>
        <dbReference type="SAM" id="Coils"/>
    </source>
</evidence>
<dbReference type="InterPro" id="IPR016039">
    <property type="entry name" value="Thiolase-like"/>
</dbReference>
<dbReference type="Pfam" id="PF14765">
    <property type="entry name" value="PS-DH"/>
    <property type="match status" value="1"/>
</dbReference>
<feature type="active site" description="Proton donor; for dehydratase activity" evidence="7">
    <location>
        <position position="1188"/>
    </location>
</feature>
<dbReference type="InterPro" id="IPR013154">
    <property type="entry name" value="ADH-like_N"/>
</dbReference>
<dbReference type="SMART" id="SM00827">
    <property type="entry name" value="PKS_AT"/>
    <property type="match status" value="1"/>
</dbReference>
<dbReference type="InterPro" id="IPR001227">
    <property type="entry name" value="Ac_transferase_dom_sf"/>
</dbReference>
<dbReference type="Gene3D" id="3.40.50.150">
    <property type="entry name" value="Vaccinia Virus protein VP39"/>
    <property type="match status" value="1"/>
</dbReference>
<dbReference type="Gene3D" id="3.40.366.10">
    <property type="entry name" value="Malonyl-Coenzyme A Acyl Carrier Protein, domain 2"/>
    <property type="match status" value="1"/>
</dbReference>
<dbReference type="InterPro" id="IPR029063">
    <property type="entry name" value="SAM-dependent_MTases_sf"/>
</dbReference>
<dbReference type="InterPro" id="IPR014031">
    <property type="entry name" value="Ketoacyl_synth_C"/>
</dbReference>
<evidence type="ECO:0000256" key="9">
    <source>
        <dbReference type="SAM" id="MobiDB-lite"/>
    </source>
</evidence>
<dbReference type="InterPro" id="IPR049900">
    <property type="entry name" value="PKS_mFAS_DH"/>
</dbReference>
<keyword evidence="1" id="KW-0596">Phosphopantetheine</keyword>
<dbReference type="InterPro" id="IPR013217">
    <property type="entry name" value="Methyltransf_12"/>
</dbReference>
<dbReference type="Gene3D" id="3.90.180.10">
    <property type="entry name" value="Medium-chain alcohol dehydrogenases, catalytic domain"/>
    <property type="match status" value="1"/>
</dbReference>
<dbReference type="SMART" id="SM00829">
    <property type="entry name" value="PKS_ER"/>
    <property type="match status" value="1"/>
</dbReference>
<dbReference type="EMBL" id="JAIVFQ010000043">
    <property type="protein sequence ID" value="MCC5602087.1"/>
    <property type="molecule type" value="Genomic_DNA"/>
</dbReference>
<keyword evidence="14" id="KW-1185">Reference proteome</keyword>
<evidence type="ECO:0000256" key="4">
    <source>
        <dbReference type="ARBA" id="ARBA00022857"/>
    </source>
</evidence>
<dbReference type="SMART" id="SM00825">
    <property type="entry name" value="PKS_KS"/>
    <property type="match status" value="1"/>
</dbReference>
<name>A0ABS8ID44_9NOSO</name>
<dbReference type="InterPro" id="IPR009081">
    <property type="entry name" value="PP-bd_ACP"/>
</dbReference>
<dbReference type="InterPro" id="IPR036291">
    <property type="entry name" value="NAD(P)-bd_dom_sf"/>
</dbReference>
<dbReference type="InterPro" id="IPR057326">
    <property type="entry name" value="KR_dom"/>
</dbReference>
<dbReference type="InterPro" id="IPR050091">
    <property type="entry name" value="PKS_NRPS_Biosynth_Enz"/>
</dbReference>
<dbReference type="InterPro" id="IPR020807">
    <property type="entry name" value="PKS_DH"/>
</dbReference>
<dbReference type="InterPro" id="IPR020841">
    <property type="entry name" value="PKS_Beta-ketoAc_synthase_dom"/>
</dbReference>
<dbReference type="InterPro" id="IPR014043">
    <property type="entry name" value="Acyl_transferase_dom"/>
</dbReference>
<accession>A0ABS8ID44</accession>
<dbReference type="SUPFAM" id="SSF50129">
    <property type="entry name" value="GroES-like"/>
    <property type="match status" value="1"/>
</dbReference>
<feature type="active site" description="Proton acceptor; for dehydratase activity" evidence="7">
    <location>
        <position position="963"/>
    </location>
</feature>
<keyword evidence="2" id="KW-0597">Phosphoprotein</keyword>
<evidence type="ECO:0000256" key="1">
    <source>
        <dbReference type="ARBA" id="ARBA00022450"/>
    </source>
</evidence>
<dbReference type="Gene3D" id="3.40.47.10">
    <property type="match status" value="1"/>
</dbReference>
<dbReference type="CDD" id="cd05195">
    <property type="entry name" value="enoyl_red"/>
    <property type="match status" value="1"/>
</dbReference>
<dbReference type="SUPFAM" id="SSF53335">
    <property type="entry name" value="S-adenosyl-L-methionine-dependent methyltransferases"/>
    <property type="match status" value="1"/>
</dbReference>
<comment type="caution">
    <text evidence="13">The sequence shown here is derived from an EMBL/GenBank/DDBJ whole genome shotgun (WGS) entry which is preliminary data.</text>
</comment>
<reference evidence="13 14" key="1">
    <citation type="journal article" date="2021" name="Microorganisms">
        <title>Genome Evolution of Filamentous Cyanobacterium Nostoc Species: From Facultative Symbiosis to Free Living.</title>
        <authorList>
            <person name="Huo D."/>
            <person name="Li H."/>
            <person name="Cai F."/>
            <person name="Guo X."/>
            <person name="Qiao Z."/>
            <person name="Wang W."/>
            <person name="Yu G."/>
            <person name="Li R."/>
        </authorList>
    </citation>
    <scope>NUCLEOTIDE SEQUENCE [LARGE SCALE GENOMIC DNA]</scope>
    <source>
        <strain evidence="13 14">CHAB 5714</strain>
    </source>
</reference>
<dbReference type="InterPro" id="IPR016036">
    <property type="entry name" value="Malonyl_transacylase_ACP-bd"/>
</dbReference>
<dbReference type="InterPro" id="IPR020806">
    <property type="entry name" value="PKS_PP-bd"/>
</dbReference>
<dbReference type="RefSeq" id="WP_229487061.1">
    <property type="nucleotide sequence ID" value="NZ_JAIVFQ010000043.1"/>
</dbReference>
<dbReference type="PANTHER" id="PTHR43775:SF37">
    <property type="entry name" value="SI:DKEY-61P9.11"/>
    <property type="match status" value="1"/>
</dbReference>
<dbReference type="Pfam" id="PF21089">
    <property type="entry name" value="PKS_DH_N"/>
    <property type="match status" value="1"/>
</dbReference>
<dbReference type="InterPro" id="IPR049552">
    <property type="entry name" value="PKS_DH_N"/>
</dbReference>
<feature type="domain" description="Carrier" evidence="10">
    <location>
        <begin position="2467"/>
        <end position="2541"/>
    </location>
</feature>
<dbReference type="Pfam" id="PF00698">
    <property type="entry name" value="Acyl_transf_1"/>
    <property type="match status" value="1"/>
</dbReference>
<evidence type="ECO:0000256" key="3">
    <source>
        <dbReference type="ARBA" id="ARBA00022679"/>
    </source>
</evidence>
<feature type="domain" description="Ketosynthase family 3 (KS3)" evidence="11">
    <location>
        <begin position="44"/>
        <end position="471"/>
    </location>
</feature>
<dbReference type="Pfam" id="PF08240">
    <property type="entry name" value="ADH_N"/>
    <property type="match status" value="1"/>
</dbReference>
<feature type="region of interest" description="N-terminal hotdog fold" evidence="7">
    <location>
        <begin position="931"/>
        <end position="1057"/>
    </location>
</feature>
<dbReference type="Pfam" id="PF08242">
    <property type="entry name" value="Methyltransf_12"/>
    <property type="match status" value="1"/>
</dbReference>
<feature type="coiled-coil region" evidence="8">
    <location>
        <begin position="8"/>
        <end position="42"/>
    </location>
</feature>
<dbReference type="InterPro" id="IPR014030">
    <property type="entry name" value="Ketoacyl_synth_N"/>
</dbReference>
<dbReference type="PROSITE" id="PS52019">
    <property type="entry name" value="PKS_MFAS_DH"/>
    <property type="match status" value="1"/>
</dbReference>
<gene>
    <name evidence="13" type="ORF">LC586_23525</name>
</gene>
<dbReference type="Pfam" id="PF00550">
    <property type="entry name" value="PP-binding"/>
    <property type="match status" value="1"/>
</dbReference>
<dbReference type="Gene3D" id="3.40.50.720">
    <property type="entry name" value="NAD(P)-binding Rossmann-like Domain"/>
    <property type="match status" value="3"/>
</dbReference>
<dbReference type="SUPFAM" id="SSF53901">
    <property type="entry name" value="Thiolase-like"/>
    <property type="match status" value="1"/>
</dbReference>
<keyword evidence="6" id="KW-0012">Acyltransferase</keyword>
<dbReference type="SUPFAM" id="SSF47336">
    <property type="entry name" value="ACP-like"/>
    <property type="match status" value="1"/>
</dbReference>
<feature type="compositionally biased region" description="Basic and acidic residues" evidence="9">
    <location>
        <begin position="2549"/>
        <end position="2559"/>
    </location>
</feature>
<dbReference type="InterPro" id="IPR011032">
    <property type="entry name" value="GroES-like_sf"/>
</dbReference>
<evidence type="ECO:0000259" key="11">
    <source>
        <dbReference type="PROSITE" id="PS52004"/>
    </source>
</evidence>
<protein>
    <submittedName>
        <fullName evidence="13">SDR family NAD(P)-dependent oxidoreductase</fullName>
    </submittedName>
</protein>
<dbReference type="InterPro" id="IPR020843">
    <property type="entry name" value="ER"/>
</dbReference>
<dbReference type="InterPro" id="IPR016035">
    <property type="entry name" value="Acyl_Trfase/lysoPLipase"/>
</dbReference>
<organism evidence="13 14">
    <name type="scientific">Nostoc favosum CHAB5714</name>
    <dbReference type="NCBI Taxonomy" id="2780399"/>
    <lineage>
        <taxon>Bacteria</taxon>
        <taxon>Bacillati</taxon>
        <taxon>Cyanobacteriota</taxon>
        <taxon>Cyanophyceae</taxon>
        <taxon>Nostocales</taxon>
        <taxon>Nostocaceae</taxon>
        <taxon>Nostoc</taxon>
        <taxon>Nostoc favosum</taxon>
    </lineage>
</organism>
<dbReference type="SUPFAM" id="SSF51735">
    <property type="entry name" value="NAD(P)-binding Rossmann-fold domains"/>
    <property type="match status" value="3"/>
</dbReference>
<dbReference type="Gene3D" id="1.10.1200.10">
    <property type="entry name" value="ACP-like"/>
    <property type="match status" value="1"/>
</dbReference>
<dbReference type="SUPFAM" id="SSF55048">
    <property type="entry name" value="Probable ACP-binding domain of malonyl-CoA ACP transacylase"/>
    <property type="match status" value="1"/>
</dbReference>
<feature type="region of interest" description="Disordered" evidence="9">
    <location>
        <begin position="2549"/>
        <end position="2593"/>
    </location>
</feature>
<evidence type="ECO:0000313" key="14">
    <source>
        <dbReference type="Proteomes" id="UP001199525"/>
    </source>
</evidence>
<dbReference type="Gene3D" id="3.30.70.3290">
    <property type="match status" value="1"/>
</dbReference>